<evidence type="ECO:0000313" key="1">
    <source>
        <dbReference type="EMBL" id="CAG6649001.1"/>
    </source>
</evidence>
<reference evidence="1" key="1">
    <citation type="submission" date="2021-05" db="EMBL/GenBank/DDBJ databases">
        <authorList>
            <person name="Alioto T."/>
            <person name="Alioto T."/>
            <person name="Gomez Garrido J."/>
        </authorList>
    </citation>
    <scope>NUCLEOTIDE SEQUENCE</scope>
</reference>
<name>A0A8D8RH60_9HEMI</name>
<sequence length="120" mass="14137">MNFYVHLIYFIFSPFRRYASMILNYSRISLWQCGMDTTFPNVKCENLVYLRYLDLKLLDRHIVPNLISRPISSRLKAIAAKFKKDFAAILTGALENSLKRYKIHVSTSFELVLVRHNVTF</sequence>
<dbReference type="EMBL" id="HBUF01155185">
    <property type="protein sequence ID" value="CAG6649001.1"/>
    <property type="molecule type" value="Transcribed_RNA"/>
</dbReference>
<protein>
    <submittedName>
        <fullName evidence="1">Uncharacterized protein</fullName>
    </submittedName>
</protein>
<organism evidence="1">
    <name type="scientific">Cacopsylla melanoneura</name>
    <dbReference type="NCBI Taxonomy" id="428564"/>
    <lineage>
        <taxon>Eukaryota</taxon>
        <taxon>Metazoa</taxon>
        <taxon>Ecdysozoa</taxon>
        <taxon>Arthropoda</taxon>
        <taxon>Hexapoda</taxon>
        <taxon>Insecta</taxon>
        <taxon>Pterygota</taxon>
        <taxon>Neoptera</taxon>
        <taxon>Paraneoptera</taxon>
        <taxon>Hemiptera</taxon>
        <taxon>Sternorrhyncha</taxon>
        <taxon>Psylloidea</taxon>
        <taxon>Psyllidae</taxon>
        <taxon>Psyllinae</taxon>
        <taxon>Cacopsylla</taxon>
    </lineage>
</organism>
<proteinExistence type="predicted"/>
<accession>A0A8D8RH60</accession>
<dbReference type="AlphaFoldDB" id="A0A8D8RH60"/>